<feature type="signal peptide" evidence="2">
    <location>
        <begin position="1"/>
        <end position="18"/>
    </location>
</feature>
<evidence type="ECO:0000256" key="2">
    <source>
        <dbReference type="SAM" id="SignalP"/>
    </source>
</evidence>
<feature type="chain" id="PRO_5043803212" evidence="2">
    <location>
        <begin position="19"/>
        <end position="272"/>
    </location>
</feature>
<accession>A0A8R1Z8I2</accession>
<proteinExistence type="predicted"/>
<gene>
    <name evidence="3" type="primary">WBGene00284791</name>
</gene>
<keyword evidence="4" id="KW-1185">Reference proteome</keyword>
<keyword evidence="2" id="KW-0732">Signal</keyword>
<organism evidence="3 4">
    <name type="scientific">Pristionchus pacificus</name>
    <name type="common">Parasitic nematode worm</name>
    <dbReference type="NCBI Taxonomy" id="54126"/>
    <lineage>
        <taxon>Eukaryota</taxon>
        <taxon>Metazoa</taxon>
        <taxon>Ecdysozoa</taxon>
        <taxon>Nematoda</taxon>
        <taxon>Chromadorea</taxon>
        <taxon>Rhabditida</taxon>
        <taxon>Rhabditina</taxon>
        <taxon>Diplogasteromorpha</taxon>
        <taxon>Diplogasteroidea</taxon>
        <taxon>Neodiplogasteridae</taxon>
        <taxon>Pristionchus</taxon>
    </lineage>
</organism>
<feature type="region of interest" description="Disordered" evidence="1">
    <location>
        <begin position="126"/>
        <end position="170"/>
    </location>
</feature>
<reference evidence="3" key="2">
    <citation type="submission" date="2022-06" db="UniProtKB">
        <authorList>
            <consortium name="EnsemblMetazoa"/>
        </authorList>
    </citation>
    <scope>IDENTIFICATION</scope>
    <source>
        <strain evidence="3">PS312</strain>
    </source>
</reference>
<feature type="compositionally biased region" description="Low complexity" evidence="1">
    <location>
        <begin position="150"/>
        <end position="165"/>
    </location>
</feature>
<dbReference type="AlphaFoldDB" id="A0A2A6BGU6"/>
<accession>A0A2A6BGU6</accession>
<evidence type="ECO:0000256" key="1">
    <source>
        <dbReference type="SAM" id="MobiDB-lite"/>
    </source>
</evidence>
<reference evidence="4" key="1">
    <citation type="journal article" date="2008" name="Nat. Genet.">
        <title>The Pristionchus pacificus genome provides a unique perspective on nematode lifestyle and parasitism.</title>
        <authorList>
            <person name="Dieterich C."/>
            <person name="Clifton S.W."/>
            <person name="Schuster L.N."/>
            <person name="Chinwalla A."/>
            <person name="Delehaunty K."/>
            <person name="Dinkelacker I."/>
            <person name="Fulton L."/>
            <person name="Fulton R."/>
            <person name="Godfrey J."/>
            <person name="Minx P."/>
            <person name="Mitreva M."/>
            <person name="Roeseler W."/>
            <person name="Tian H."/>
            <person name="Witte H."/>
            <person name="Yang S.P."/>
            <person name="Wilson R.K."/>
            <person name="Sommer R.J."/>
        </authorList>
    </citation>
    <scope>NUCLEOTIDE SEQUENCE [LARGE SCALE GENOMIC DNA]</scope>
    <source>
        <strain evidence="4">PS312</strain>
    </source>
</reference>
<dbReference type="Proteomes" id="UP000005239">
    <property type="component" value="Unassembled WGS sequence"/>
</dbReference>
<protein>
    <submittedName>
        <fullName evidence="3">Uncharacterized protein</fullName>
    </submittedName>
</protein>
<dbReference type="EnsemblMetazoa" id="PPA46422.1">
    <property type="protein sequence ID" value="PPA46422.1"/>
    <property type="gene ID" value="WBGene00284791"/>
</dbReference>
<name>A0A2A6BGU6_PRIPA</name>
<sequence length="272" mass="29750">MMLWAIYIILLYATSIEGSDCQGGNSHSLLFEHGAVSGFIREERLETELDCKLLCRWDDSCNTTGRLIFGRKIRPRVRSGLKLRLAERVTTKTTGTGTTDAHELANNIKRLFEQVGDPRGVFVVCDEDENKGDSSPHPELPYSLPYSTQSTGSSDSFHPSSSPSSLATDMESNRVFHPRVSLLRPCRYEDFAVYNNGGGKTVWRRVDGNGEESNVRVTTSSFEEKTQGGQSVTATPGIISTTVGMTIEPTTGVSSTIEKIKGGDSVTKTTAQ</sequence>
<evidence type="ECO:0000313" key="4">
    <source>
        <dbReference type="Proteomes" id="UP000005239"/>
    </source>
</evidence>
<evidence type="ECO:0000313" key="3">
    <source>
        <dbReference type="EnsemblMetazoa" id="PPA46422.1"/>
    </source>
</evidence>